<organism evidence="1 2">
    <name type="scientific">Nostocoides jenkinsii Ben 74</name>
    <dbReference type="NCBI Taxonomy" id="1193518"/>
    <lineage>
        <taxon>Bacteria</taxon>
        <taxon>Bacillati</taxon>
        <taxon>Actinomycetota</taxon>
        <taxon>Actinomycetes</taxon>
        <taxon>Micrococcales</taxon>
        <taxon>Intrasporangiaceae</taxon>
        <taxon>Nostocoides</taxon>
    </lineage>
</organism>
<evidence type="ECO:0000313" key="2">
    <source>
        <dbReference type="Proteomes" id="UP000035720"/>
    </source>
</evidence>
<gene>
    <name evidence="1" type="ORF">BN13_80057</name>
</gene>
<keyword evidence="2" id="KW-1185">Reference proteome</keyword>
<protein>
    <submittedName>
        <fullName evidence="1">Uncharacterized protein</fullName>
    </submittedName>
</protein>
<name>A0A077MGD0_9MICO</name>
<reference evidence="1 2" key="1">
    <citation type="journal article" date="2013" name="ISME J.">
        <title>A metabolic model for members of the genus Tetrasphaera involved in enhanced biological phosphorus removal.</title>
        <authorList>
            <person name="Kristiansen R."/>
            <person name="Nguyen H.T.T."/>
            <person name="Saunders A.M."/>
            <person name="Nielsen J.L."/>
            <person name="Wimmer R."/>
            <person name="Le V.Q."/>
            <person name="McIlroy S.J."/>
            <person name="Petrovski S."/>
            <person name="Seviour R.J."/>
            <person name="Calteau A."/>
            <person name="Nielsen K.L."/>
            <person name="Nielsen P.H."/>
        </authorList>
    </citation>
    <scope>NUCLEOTIDE SEQUENCE [LARGE SCALE GENOMIC DNA]</scope>
    <source>
        <strain evidence="1 2">Ben 74</strain>
    </source>
</reference>
<dbReference type="Proteomes" id="UP000035720">
    <property type="component" value="Unassembled WGS sequence"/>
</dbReference>
<evidence type="ECO:0000313" key="1">
    <source>
        <dbReference type="EMBL" id="CCI54688.1"/>
    </source>
</evidence>
<accession>A0A077MGD0</accession>
<proteinExistence type="predicted"/>
<dbReference type="STRING" id="1193518.BN13_80057"/>
<comment type="caution">
    <text evidence="1">The sequence shown here is derived from an EMBL/GenBank/DDBJ whole genome shotgun (WGS) entry which is preliminary data.</text>
</comment>
<sequence length="69" mass="7536">MALPRHYRNWSVEVVKHGAPSQPTLFIDRGEHPVAIAVGMVETHPDMTARDVPMGALGVAWRAAFPFAA</sequence>
<dbReference type="EMBL" id="CAJC01000194">
    <property type="protein sequence ID" value="CCI54688.1"/>
    <property type="molecule type" value="Genomic_DNA"/>
</dbReference>
<dbReference type="AlphaFoldDB" id="A0A077MGD0"/>
<dbReference type="RefSeq" id="WP_048544150.1">
    <property type="nucleotide sequence ID" value="NZ_HF571038.1"/>
</dbReference>